<dbReference type="InterPro" id="IPR036812">
    <property type="entry name" value="NAD(P)_OxRdtase_dom_sf"/>
</dbReference>
<dbReference type="SUPFAM" id="SSF51430">
    <property type="entry name" value="NAD(P)-linked oxidoreductase"/>
    <property type="match status" value="1"/>
</dbReference>
<accession>A0ABU2USL9</accession>
<organism evidence="5 6">
    <name type="scientific">Streptomyces hintoniae</name>
    <dbReference type="NCBI Taxonomy" id="3075521"/>
    <lineage>
        <taxon>Bacteria</taxon>
        <taxon>Bacillati</taxon>
        <taxon>Actinomycetota</taxon>
        <taxon>Actinomycetes</taxon>
        <taxon>Kitasatosporales</taxon>
        <taxon>Streptomycetaceae</taxon>
        <taxon>Streptomyces</taxon>
    </lineage>
</organism>
<evidence type="ECO:0000313" key="5">
    <source>
        <dbReference type="EMBL" id="MDT0476283.1"/>
    </source>
</evidence>
<comment type="similarity">
    <text evidence="1">Belongs to the shaker potassium channel beta subunit family.</text>
</comment>
<keyword evidence="2" id="KW-0521">NADP</keyword>
<proteinExistence type="inferred from homology"/>
<sequence length="339" mass="37227">MEYRRLGRTGLQVSAIALGSWATIGERLNDDASSALVAHAYDLGVTYFDTAETYADGRSEEVLGAALKRLRAPRESFVVSGKVFYGTHGRRPGSWGLSRKHIVEGCHATLRRTGLDHLDILLCHRFDPDVPLEETVRAMSDLVTRGDILYWGTSEWTVTQVAEARDIARARGHAPPQVEQLLYNVLERDKVEREFAPAAEGLGIGLTIWSPLAYGLLSGRYDHGVPADGRLARAGYEWLSASVFGTDPREETHRRLAAFSRLAAEHTVSPSRLALAWVLRHPAVASAICGASRPEHLSDNAGALDVVPLLDRTLLARIDALLGMPEPPPPRTEDKETTR</sequence>
<dbReference type="PANTHER" id="PTHR43150">
    <property type="entry name" value="HYPERKINETIC, ISOFORM M"/>
    <property type="match status" value="1"/>
</dbReference>
<dbReference type="Pfam" id="PF00248">
    <property type="entry name" value="Aldo_ket_red"/>
    <property type="match status" value="1"/>
</dbReference>
<evidence type="ECO:0000256" key="1">
    <source>
        <dbReference type="ARBA" id="ARBA00006515"/>
    </source>
</evidence>
<comment type="caution">
    <text evidence="5">The sequence shown here is derived from an EMBL/GenBank/DDBJ whole genome shotgun (WGS) entry which is preliminary data.</text>
</comment>
<keyword evidence="3" id="KW-0560">Oxidoreductase</keyword>
<gene>
    <name evidence="5" type="ORF">RM863_29570</name>
</gene>
<name>A0ABU2USL9_9ACTN</name>
<dbReference type="RefSeq" id="WP_311637003.1">
    <property type="nucleotide sequence ID" value="NZ_JAVRFF010000040.1"/>
</dbReference>
<protein>
    <submittedName>
        <fullName evidence="5">Aldo/keto reductase</fullName>
    </submittedName>
</protein>
<keyword evidence="6" id="KW-1185">Reference proteome</keyword>
<evidence type="ECO:0000256" key="2">
    <source>
        <dbReference type="ARBA" id="ARBA00022857"/>
    </source>
</evidence>
<dbReference type="Gene3D" id="3.20.20.100">
    <property type="entry name" value="NADP-dependent oxidoreductase domain"/>
    <property type="match status" value="1"/>
</dbReference>
<dbReference type="InterPro" id="IPR023210">
    <property type="entry name" value="NADP_OxRdtase_dom"/>
</dbReference>
<evidence type="ECO:0000313" key="6">
    <source>
        <dbReference type="Proteomes" id="UP001180489"/>
    </source>
</evidence>
<feature type="domain" description="NADP-dependent oxidoreductase" evidence="4">
    <location>
        <begin position="16"/>
        <end position="321"/>
    </location>
</feature>
<dbReference type="EMBL" id="JAVRFF010000040">
    <property type="protein sequence ID" value="MDT0476283.1"/>
    <property type="molecule type" value="Genomic_DNA"/>
</dbReference>
<dbReference type="InterPro" id="IPR005399">
    <property type="entry name" value="K_chnl_volt-dep_bsu_KCNAB-rel"/>
</dbReference>
<evidence type="ECO:0000259" key="4">
    <source>
        <dbReference type="Pfam" id="PF00248"/>
    </source>
</evidence>
<reference evidence="5" key="1">
    <citation type="submission" date="2024-05" db="EMBL/GenBank/DDBJ databases">
        <title>30 novel species of actinomycetes from the DSMZ collection.</title>
        <authorList>
            <person name="Nouioui I."/>
        </authorList>
    </citation>
    <scope>NUCLEOTIDE SEQUENCE</scope>
    <source>
        <strain evidence="5">DSM 41014</strain>
    </source>
</reference>
<dbReference type="PANTHER" id="PTHR43150:SF2">
    <property type="entry name" value="HYPERKINETIC, ISOFORM M"/>
    <property type="match status" value="1"/>
</dbReference>
<dbReference type="Proteomes" id="UP001180489">
    <property type="component" value="Unassembled WGS sequence"/>
</dbReference>
<evidence type="ECO:0000256" key="3">
    <source>
        <dbReference type="ARBA" id="ARBA00023002"/>
    </source>
</evidence>